<keyword evidence="1" id="KW-1133">Transmembrane helix</keyword>
<keyword evidence="3" id="KW-1185">Reference proteome</keyword>
<feature type="transmembrane region" description="Helical" evidence="1">
    <location>
        <begin position="32"/>
        <end position="55"/>
    </location>
</feature>
<organism evidence="2 3">
    <name type="scientific">Nocardioides luti</name>
    <dbReference type="NCBI Taxonomy" id="2761101"/>
    <lineage>
        <taxon>Bacteria</taxon>
        <taxon>Bacillati</taxon>
        <taxon>Actinomycetota</taxon>
        <taxon>Actinomycetes</taxon>
        <taxon>Propionibacteriales</taxon>
        <taxon>Nocardioidaceae</taxon>
        <taxon>Nocardioides</taxon>
    </lineage>
</organism>
<reference evidence="2 3" key="1">
    <citation type="submission" date="2020-08" db="EMBL/GenBank/DDBJ databases">
        <authorList>
            <person name="Seo M.-J."/>
        </authorList>
    </citation>
    <scope>NUCLEOTIDE SEQUENCE [LARGE SCALE GENOMIC DNA]</scope>
    <source>
        <strain evidence="2 3">KIGAM211</strain>
    </source>
</reference>
<dbReference type="Proteomes" id="UP000523955">
    <property type="component" value="Unassembled WGS sequence"/>
</dbReference>
<gene>
    <name evidence="2" type="ORF">H5V45_09125</name>
</gene>
<feature type="transmembrane region" description="Helical" evidence="1">
    <location>
        <begin position="5"/>
        <end position="26"/>
    </location>
</feature>
<comment type="caution">
    <text evidence="2">The sequence shown here is derived from an EMBL/GenBank/DDBJ whole genome shotgun (WGS) entry which is preliminary data.</text>
</comment>
<keyword evidence="1" id="KW-0472">Membrane</keyword>
<evidence type="ECO:0000313" key="3">
    <source>
        <dbReference type="Proteomes" id="UP000523955"/>
    </source>
</evidence>
<accession>A0A7X0RFR1</accession>
<dbReference type="AlphaFoldDB" id="A0A7X0RFR1"/>
<dbReference type="RefSeq" id="WP_185252637.1">
    <property type="nucleotide sequence ID" value="NZ_JACKXE010000001.1"/>
</dbReference>
<name>A0A7X0RFR1_9ACTN</name>
<dbReference type="EMBL" id="JACKXE010000001">
    <property type="protein sequence ID" value="MBB6627483.1"/>
    <property type="molecule type" value="Genomic_DNA"/>
</dbReference>
<keyword evidence="1" id="KW-0812">Transmembrane</keyword>
<protein>
    <submittedName>
        <fullName evidence="2">Uncharacterized protein</fullName>
    </submittedName>
</protein>
<sequence>MPRPLLLVIALDTIGIIGVLVAGFAHQQGDRTLMTVGIAVTAACAVAGALTLVAWSRRKRQVADGDGSGPVVREL</sequence>
<evidence type="ECO:0000256" key="1">
    <source>
        <dbReference type="SAM" id="Phobius"/>
    </source>
</evidence>
<evidence type="ECO:0000313" key="2">
    <source>
        <dbReference type="EMBL" id="MBB6627483.1"/>
    </source>
</evidence>
<proteinExistence type="predicted"/>